<name>A0A1C5G789_MICEH</name>
<dbReference type="PANTHER" id="PTHR43591:SF110">
    <property type="entry name" value="RHODANESE DOMAIN-CONTAINING PROTEIN"/>
    <property type="match status" value="1"/>
</dbReference>
<sequence>MTKAFALEAELYDVMPGRRAQTDVAFYRDLVERHGGPMLELACGTGRVSIPCAKAAGEVVGVDLAPAMLAQARSRAEAEGVADVASFVEGDMCTVRLDRTFPLVTMGGQPLFFLPTDEALKAALETVRVHLAPGGRWATGVPVLHWEDLAAQQDRLLFVAEVRHPRTGQRVAVWDYTSVTEVTQVATRRRITEILDEDGLVLERRHSMQTLHYRHPAELQRLIRDAGFVFEEIHGSYQGAPFGPKARQMVWVARAADN</sequence>
<keyword evidence="2" id="KW-0808">Transferase</keyword>
<reference evidence="2 3" key="1">
    <citation type="submission" date="2016-06" db="EMBL/GenBank/DDBJ databases">
        <authorList>
            <person name="Kjaerup R.B."/>
            <person name="Dalgaard T.S."/>
            <person name="Juul-Madsen H.R."/>
        </authorList>
    </citation>
    <scope>NUCLEOTIDE SEQUENCE [LARGE SCALE GENOMIC DNA]</scope>
    <source>
        <strain evidence="2 3">DSM 43913</strain>
    </source>
</reference>
<evidence type="ECO:0000259" key="1">
    <source>
        <dbReference type="Pfam" id="PF13649"/>
    </source>
</evidence>
<dbReference type="GO" id="GO:0032259">
    <property type="term" value="P:methylation"/>
    <property type="evidence" value="ECO:0007669"/>
    <property type="project" value="UniProtKB-KW"/>
</dbReference>
<gene>
    <name evidence="2" type="ORF">GA0070610_2028</name>
</gene>
<dbReference type="InterPro" id="IPR041698">
    <property type="entry name" value="Methyltransf_25"/>
</dbReference>
<dbReference type="Pfam" id="PF13649">
    <property type="entry name" value="Methyltransf_25"/>
    <property type="match status" value="1"/>
</dbReference>
<proteinExistence type="predicted"/>
<dbReference type="Gene3D" id="2.20.130.10">
    <property type="entry name" value="CAC2371-like domains"/>
    <property type="match status" value="1"/>
</dbReference>
<protein>
    <submittedName>
        <fullName evidence="2">Methyltransferase domain-containing protein</fullName>
    </submittedName>
</protein>
<dbReference type="GO" id="GO:0008168">
    <property type="term" value="F:methyltransferase activity"/>
    <property type="evidence" value="ECO:0007669"/>
    <property type="project" value="UniProtKB-KW"/>
</dbReference>
<evidence type="ECO:0000313" key="2">
    <source>
        <dbReference type="EMBL" id="SCG15785.1"/>
    </source>
</evidence>
<dbReference type="CDD" id="cd02440">
    <property type="entry name" value="AdoMet_MTases"/>
    <property type="match status" value="1"/>
</dbReference>
<keyword evidence="2" id="KW-0489">Methyltransferase</keyword>
<dbReference type="AlphaFoldDB" id="A0A1C5G789"/>
<dbReference type="Gene3D" id="3.40.50.150">
    <property type="entry name" value="Vaccinia Virus protein VP39"/>
    <property type="match status" value="1"/>
</dbReference>
<dbReference type="SUPFAM" id="SSF53335">
    <property type="entry name" value="S-adenosyl-L-methionine-dependent methyltransferases"/>
    <property type="match status" value="1"/>
</dbReference>
<accession>A0A1C5G789</accession>
<dbReference type="Proteomes" id="UP000198251">
    <property type="component" value="Chromosome I"/>
</dbReference>
<keyword evidence="3" id="KW-1185">Reference proteome</keyword>
<dbReference type="EMBL" id="LT607733">
    <property type="protein sequence ID" value="SCG15785.1"/>
    <property type="molecule type" value="Genomic_DNA"/>
</dbReference>
<dbReference type="InterPro" id="IPR029063">
    <property type="entry name" value="SAM-dependent_MTases_sf"/>
</dbReference>
<dbReference type="PANTHER" id="PTHR43591">
    <property type="entry name" value="METHYLTRANSFERASE"/>
    <property type="match status" value="1"/>
</dbReference>
<feature type="domain" description="Methyltransferase" evidence="1">
    <location>
        <begin position="39"/>
        <end position="135"/>
    </location>
</feature>
<evidence type="ECO:0000313" key="3">
    <source>
        <dbReference type="Proteomes" id="UP000198251"/>
    </source>
</evidence>
<organism evidence="2 3">
    <name type="scientific">Micromonospora echinofusca</name>
    <dbReference type="NCBI Taxonomy" id="47858"/>
    <lineage>
        <taxon>Bacteria</taxon>
        <taxon>Bacillati</taxon>
        <taxon>Actinomycetota</taxon>
        <taxon>Actinomycetes</taxon>
        <taxon>Micromonosporales</taxon>
        <taxon>Micromonosporaceae</taxon>
        <taxon>Micromonospora</taxon>
    </lineage>
</organism>